<feature type="transmembrane region" description="Helical" evidence="7">
    <location>
        <begin position="482"/>
        <end position="502"/>
    </location>
</feature>
<feature type="transmembrane region" description="Helical" evidence="7">
    <location>
        <begin position="206"/>
        <end position="225"/>
    </location>
</feature>
<keyword evidence="10" id="KW-1185">Reference proteome</keyword>
<feature type="transmembrane region" description="Helical" evidence="7">
    <location>
        <begin position="237"/>
        <end position="254"/>
    </location>
</feature>
<gene>
    <name evidence="9" type="ORF">DFJ69_4209</name>
</gene>
<dbReference type="EMBL" id="QTTT01000001">
    <property type="protein sequence ID" value="REE98715.1"/>
    <property type="molecule type" value="Genomic_DNA"/>
</dbReference>
<comment type="subcellular location">
    <subcellularLocation>
        <location evidence="1">Cell membrane</location>
        <topology evidence="1">Multi-pass membrane protein</topology>
    </subcellularLocation>
</comment>
<feature type="transmembrane region" description="Helical" evidence="7">
    <location>
        <begin position="412"/>
        <end position="429"/>
    </location>
</feature>
<comment type="caution">
    <text evidence="9">The sequence shown here is derived from an EMBL/GenBank/DDBJ whole genome shotgun (WGS) entry which is preliminary data.</text>
</comment>
<keyword evidence="3" id="KW-1003">Cell membrane</keyword>
<dbReference type="RefSeq" id="WP_116024135.1">
    <property type="nucleotide sequence ID" value="NZ_QTTT01000001.1"/>
</dbReference>
<sequence length="529" mass="54287">MQTNDASPATDLAGRREWIGLAVLALPTVLISMDFTVLYVALPRLSADLGATATQQLWIMDVYGFLVAGLLITMGALGDRIGRRRLLLIGAAAFGTASVLAAFSTGAEMLIATRALLGVAGATLMPSTLSLLTTMFRNAGQRASAIGIWTGCFMTGATLGPIVGGRMLEHFWWGSVFLLGVPVMVVLLVAGPLLLPEFRASGPGRLEPTSVLLSMAAILPVVYGIKELAAGHADAPVVPITAIVAGLVFGALFVRRQRRLETPLLDLRLFADRTFTSALVLMLLAGTVLAGYFLLLSQYVQTVLGLSPASAGLWLAPSSVVMAVGATAAPALARRMRPEVLVPGGLVMSAVGFLLLTRAGSADGLAMAVTSVIVIHLGVAPLLALGTDLVMGSAPPEKAGAAASVSETCNELGVALGMATLGTLGAAVYRHRLDPAALDGLPDETADRAREGIAGASAAAGDVTSEASAVLMRAAGEAFTTGLHMAAVVGAVVYTAMALLAARTLRAHRTAQTVVEASAEGPAVPLEQR</sequence>
<feature type="domain" description="Major facilitator superfamily (MFS) profile" evidence="8">
    <location>
        <begin position="20"/>
        <end position="509"/>
    </location>
</feature>
<protein>
    <submittedName>
        <fullName evidence="9">DHA2 family multidrug resistance protein-like MFS transporter</fullName>
    </submittedName>
</protein>
<dbReference type="AlphaFoldDB" id="A0A3D9T0C6"/>
<proteinExistence type="predicted"/>
<evidence type="ECO:0000313" key="10">
    <source>
        <dbReference type="Proteomes" id="UP000256661"/>
    </source>
</evidence>
<dbReference type="Proteomes" id="UP000256661">
    <property type="component" value="Unassembled WGS sequence"/>
</dbReference>
<dbReference type="PROSITE" id="PS50850">
    <property type="entry name" value="MFS"/>
    <property type="match status" value="1"/>
</dbReference>
<evidence type="ECO:0000256" key="6">
    <source>
        <dbReference type="ARBA" id="ARBA00023136"/>
    </source>
</evidence>
<evidence type="ECO:0000259" key="8">
    <source>
        <dbReference type="PROSITE" id="PS50850"/>
    </source>
</evidence>
<feature type="transmembrane region" description="Helical" evidence="7">
    <location>
        <begin position="365"/>
        <end position="391"/>
    </location>
</feature>
<feature type="transmembrane region" description="Helical" evidence="7">
    <location>
        <begin position="111"/>
        <end position="132"/>
    </location>
</feature>
<accession>A0A3D9T0C6</accession>
<keyword evidence="5 7" id="KW-1133">Transmembrane helix</keyword>
<name>A0A3D9T0C6_9ACTN</name>
<evidence type="ECO:0000256" key="3">
    <source>
        <dbReference type="ARBA" id="ARBA00022475"/>
    </source>
</evidence>
<dbReference type="Pfam" id="PF07690">
    <property type="entry name" value="MFS_1"/>
    <property type="match status" value="1"/>
</dbReference>
<dbReference type="GO" id="GO:0022857">
    <property type="term" value="F:transmembrane transporter activity"/>
    <property type="evidence" value="ECO:0007669"/>
    <property type="project" value="InterPro"/>
</dbReference>
<dbReference type="InterPro" id="IPR036259">
    <property type="entry name" value="MFS_trans_sf"/>
</dbReference>
<dbReference type="CDD" id="cd17321">
    <property type="entry name" value="MFS_MMR_MDR_like"/>
    <property type="match status" value="1"/>
</dbReference>
<dbReference type="PANTHER" id="PTHR42718:SF47">
    <property type="entry name" value="METHYL VIOLOGEN RESISTANCE PROTEIN SMVA"/>
    <property type="match status" value="1"/>
</dbReference>
<dbReference type="SUPFAM" id="SSF103473">
    <property type="entry name" value="MFS general substrate transporter"/>
    <property type="match status" value="1"/>
</dbReference>
<keyword evidence="4 7" id="KW-0812">Transmembrane</keyword>
<evidence type="ECO:0000256" key="1">
    <source>
        <dbReference type="ARBA" id="ARBA00004651"/>
    </source>
</evidence>
<feature type="transmembrane region" description="Helical" evidence="7">
    <location>
        <begin position="340"/>
        <end position="359"/>
    </location>
</feature>
<dbReference type="Gene3D" id="1.20.1250.20">
    <property type="entry name" value="MFS general substrate transporter like domains"/>
    <property type="match status" value="1"/>
</dbReference>
<feature type="transmembrane region" description="Helical" evidence="7">
    <location>
        <begin position="170"/>
        <end position="194"/>
    </location>
</feature>
<feature type="transmembrane region" description="Helical" evidence="7">
    <location>
        <begin position="21"/>
        <end position="42"/>
    </location>
</feature>
<feature type="transmembrane region" description="Helical" evidence="7">
    <location>
        <begin position="62"/>
        <end position="79"/>
    </location>
</feature>
<dbReference type="InterPro" id="IPR011701">
    <property type="entry name" value="MFS"/>
</dbReference>
<evidence type="ECO:0000256" key="4">
    <source>
        <dbReference type="ARBA" id="ARBA00022692"/>
    </source>
</evidence>
<organism evidence="9 10">
    <name type="scientific">Thermomonospora umbrina</name>
    <dbReference type="NCBI Taxonomy" id="111806"/>
    <lineage>
        <taxon>Bacteria</taxon>
        <taxon>Bacillati</taxon>
        <taxon>Actinomycetota</taxon>
        <taxon>Actinomycetes</taxon>
        <taxon>Streptosporangiales</taxon>
        <taxon>Thermomonosporaceae</taxon>
        <taxon>Thermomonospora</taxon>
    </lineage>
</organism>
<feature type="transmembrane region" description="Helical" evidence="7">
    <location>
        <begin position="86"/>
        <end position="105"/>
    </location>
</feature>
<dbReference type="GO" id="GO:0005886">
    <property type="term" value="C:plasma membrane"/>
    <property type="evidence" value="ECO:0007669"/>
    <property type="project" value="UniProtKB-SubCell"/>
</dbReference>
<evidence type="ECO:0000256" key="5">
    <source>
        <dbReference type="ARBA" id="ARBA00022989"/>
    </source>
</evidence>
<evidence type="ECO:0000256" key="2">
    <source>
        <dbReference type="ARBA" id="ARBA00022448"/>
    </source>
</evidence>
<feature type="transmembrane region" description="Helical" evidence="7">
    <location>
        <begin position="314"/>
        <end position="333"/>
    </location>
</feature>
<dbReference type="PANTHER" id="PTHR42718">
    <property type="entry name" value="MAJOR FACILITATOR SUPERFAMILY MULTIDRUG TRANSPORTER MFSC"/>
    <property type="match status" value="1"/>
</dbReference>
<feature type="transmembrane region" description="Helical" evidence="7">
    <location>
        <begin position="144"/>
        <end position="164"/>
    </location>
</feature>
<keyword evidence="6 7" id="KW-0472">Membrane</keyword>
<dbReference type="OrthoDB" id="3218509at2"/>
<feature type="transmembrane region" description="Helical" evidence="7">
    <location>
        <begin position="275"/>
        <end position="294"/>
    </location>
</feature>
<dbReference type="InterPro" id="IPR020846">
    <property type="entry name" value="MFS_dom"/>
</dbReference>
<evidence type="ECO:0000256" key="7">
    <source>
        <dbReference type="SAM" id="Phobius"/>
    </source>
</evidence>
<reference evidence="9 10" key="1">
    <citation type="submission" date="2018-08" db="EMBL/GenBank/DDBJ databases">
        <title>Sequencing the genomes of 1000 actinobacteria strains.</title>
        <authorList>
            <person name="Klenk H.-P."/>
        </authorList>
    </citation>
    <scope>NUCLEOTIDE SEQUENCE [LARGE SCALE GENOMIC DNA]</scope>
    <source>
        <strain evidence="9 10">DSM 43927</strain>
    </source>
</reference>
<evidence type="ECO:0000313" key="9">
    <source>
        <dbReference type="EMBL" id="REE98715.1"/>
    </source>
</evidence>
<keyword evidence="2" id="KW-0813">Transport</keyword>